<protein>
    <submittedName>
        <fullName evidence="1">Uncharacterized protein</fullName>
    </submittedName>
</protein>
<proteinExistence type="predicted"/>
<organism evidence="1 2">
    <name type="scientific">Pseudomonas lactis</name>
    <dbReference type="NCBI Taxonomy" id="1615674"/>
    <lineage>
        <taxon>Bacteria</taxon>
        <taxon>Pseudomonadati</taxon>
        <taxon>Pseudomonadota</taxon>
        <taxon>Gammaproteobacteria</taxon>
        <taxon>Pseudomonadales</taxon>
        <taxon>Pseudomonadaceae</taxon>
        <taxon>Pseudomonas</taxon>
    </lineage>
</organism>
<accession>I4KE51</accession>
<reference evidence="1 2" key="1">
    <citation type="journal article" date="2012" name="PLoS Genet.">
        <title>Comparative Genomics of Plant-Associated Pseudomonas spp.: Insights into Diversity and Inheritance of Traits Involved in Multitrophic Interactions.</title>
        <authorList>
            <person name="Loper J.E."/>
            <person name="Hassan K.A."/>
            <person name="Mavrodi D.V."/>
            <person name="Davis E.W.II."/>
            <person name="Lim C.K."/>
            <person name="Shaffer B.T."/>
            <person name="Elbourne L.D."/>
            <person name="Stockwell V.O."/>
            <person name="Hartney S.L."/>
            <person name="Breakwell K."/>
            <person name="Henkels M.D."/>
            <person name="Tetu S.G."/>
            <person name="Rangel L.I."/>
            <person name="Kidarsa T.A."/>
            <person name="Wilson N.L."/>
            <person name="van de Mortel J.E."/>
            <person name="Song C."/>
            <person name="Blumhagen R."/>
            <person name="Radune D."/>
            <person name="Hostetler J.B."/>
            <person name="Brinkac L.M."/>
            <person name="Durkin A.S."/>
            <person name="Kluepfel D.A."/>
            <person name="Wechter W.P."/>
            <person name="Anderson A.J."/>
            <person name="Kim Y.C."/>
            <person name="Pierson L.S.III."/>
            <person name="Pierson E.A."/>
            <person name="Lindow S.E."/>
            <person name="Kobayashi D.Y."/>
            <person name="Raaijmakers J.M."/>
            <person name="Weller D.M."/>
            <person name="Thomashow L.S."/>
            <person name="Allen A.E."/>
            <person name="Paulsen I.T."/>
        </authorList>
    </citation>
    <scope>NUCLEOTIDE SEQUENCE [LARGE SCALE GENOMIC DNA]</scope>
    <source>
        <strain evidence="1 2">SS101</strain>
    </source>
</reference>
<dbReference type="RefSeq" id="WP_003191624.1">
    <property type="nucleotide sequence ID" value="NZ_CM001513.1"/>
</dbReference>
<dbReference type="Proteomes" id="UP000003213">
    <property type="component" value="Chromosome"/>
</dbReference>
<dbReference type="HOGENOM" id="CLU_1494969_0_0_6"/>
<name>I4KE51_9PSED</name>
<evidence type="ECO:0000313" key="2">
    <source>
        <dbReference type="Proteomes" id="UP000003213"/>
    </source>
</evidence>
<dbReference type="EMBL" id="AHPN01000001">
    <property type="protein sequence ID" value="EIK62991.1"/>
    <property type="molecule type" value="Genomic_DNA"/>
</dbReference>
<evidence type="ECO:0000313" key="1">
    <source>
        <dbReference type="EMBL" id="EIK62991.1"/>
    </source>
</evidence>
<comment type="caution">
    <text evidence="1">The sequence shown here is derived from an EMBL/GenBank/DDBJ whole genome shotgun (WGS) entry which is preliminary data.</text>
</comment>
<gene>
    <name evidence="1" type="ORF">PflSS101_2894</name>
</gene>
<dbReference type="AlphaFoldDB" id="I4KE51"/>
<sequence>MKQIFYAGNDRQPCAAEYAIVVDDSGSIQRAHIVVVQSSQKGIWTSLYNTDEGRNNVLNRILAQDLLGVRIEFLTFNIILDLSTRMEGFRLPIRLNWDDYVSKGNPYRSNFSLASAFKGFFIKLFRKEHREISIWSGHVVGGCAEFYTDLMDPDRYSLDINEASKLLEQAGYSRPKRRC</sequence>